<evidence type="ECO:0000256" key="1">
    <source>
        <dbReference type="ARBA" id="ARBA00022679"/>
    </source>
</evidence>
<accession>A0A0C1R5Y2</accession>
<dbReference type="PROSITE" id="PS51186">
    <property type="entry name" value="GNAT"/>
    <property type="match status" value="1"/>
</dbReference>
<reference evidence="4" key="2">
    <citation type="submission" date="2019-11" db="EMBL/GenBank/DDBJ databases">
        <title>Improved Assembly of Tolypothrix boutellei genome.</title>
        <authorList>
            <person name="Sarangi A.N."/>
            <person name="Mukherjee M."/>
            <person name="Ghosh S."/>
            <person name="Singh D."/>
            <person name="Das A."/>
            <person name="Kant S."/>
            <person name="Prusty A."/>
            <person name="Tripathy S."/>
        </authorList>
    </citation>
    <scope>NUCLEOTIDE SEQUENCE</scope>
    <source>
        <strain evidence="4">VB521301</strain>
    </source>
</reference>
<comment type="caution">
    <text evidence="5">The sequence shown here is derived from an EMBL/GenBank/DDBJ whole genome shotgun (WGS) entry which is preliminary data.</text>
</comment>
<feature type="domain" description="N-acetyltransferase" evidence="3">
    <location>
        <begin position="27"/>
        <end position="172"/>
    </location>
</feature>
<evidence type="ECO:0000259" key="3">
    <source>
        <dbReference type="PROSITE" id="PS51186"/>
    </source>
</evidence>
<dbReference type="GO" id="GO:0016747">
    <property type="term" value="F:acyltransferase activity, transferring groups other than amino-acyl groups"/>
    <property type="evidence" value="ECO:0007669"/>
    <property type="project" value="InterPro"/>
</dbReference>
<name>A0A0C1R5Y2_9CYAN</name>
<dbReference type="RefSeq" id="WP_050045927.1">
    <property type="nucleotide sequence ID" value="NZ_JHEG04000001.1"/>
</dbReference>
<dbReference type="EMBL" id="JHEG04000001">
    <property type="protein sequence ID" value="KAF3887174.1"/>
    <property type="molecule type" value="Genomic_DNA"/>
</dbReference>
<dbReference type="EMBL" id="JHEG02000048">
    <property type="protein sequence ID" value="KIE11123.1"/>
    <property type="molecule type" value="Genomic_DNA"/>
</dbReference>
<keyword evidence="1 5" id="KW-0808">Transferase</keyword>
<keyword evidence="6" id="KW-1185">Reference proteome</keyword>
<dbReference type="Proteomes" id="UP000029738">
    <property type="component" value="Unassembled WGS sequence"/>
</dbReference>
<dbReference type="CDD" id="cd04301">
    <property type="entry name" value="NAT_SF"/>
    <property type="match status" value="1"/>
</dbReference>
<dbReference type="STRING" id="1479485.DA73_0222230"/>
<evidence type="ECO:0000256" key="2">
    <source>
        <dbReference type="ARBA" id="ARBA00023315"/>
    </source>
</evidence>
<dbReference type="Gene3D" id="3.40.630.30">
    <property type="match status" value="1"/>
</dbReference>
<proteinExistence type="predicted"/>
<dbReference type="InterPro" id="IPR000182">
    <property type="entry name" value="GNAT_dom"/>
</dbReference>
<dbReference type="SUPFAM" id="SSF55729">
    <property type="entry name" value="Acyl-CoA N-acyltransferases (Nat)"/>
    <property type="match status" value="1"/>
</dbReference>
<evidence type="ECO:0000313" key="4">
    <source>
        <dbReference type="EMBL" id="KAF3887174.1"/>
    </source>
</evidence>
<dbReference type="PANTHER" id="PTHR43420:SF44">
    <property type="entry name" value="ACETYLTRANSFERASE YPEA"/>
    <property type="match status" value="1"/>
</dbReference>
<dbReference type="InterPro" id="IPR050680">
    <property type="entry name" value="YpeA/RimI_acetyltransf"/>
</dbReference>
<gene>
    <name evidence="5" type="ORF">DA73_0222230</name>
    <name evidence="4" type="ORF">DA73_0400018035</name>
</gene>
<keyword evidence="2" id="KW-0012">Acyltransferase</keyword>
<sequence>MESLLPDYIVRRGSTLDRALLVKFMQRTYQELFPEQQDFSHLVQTVEQYFSTKTPVWWVLADQGNQEDKEATSTLSTPSSSPVACIWVGNAIDQIQGTRHAHIFLLYVAPEYRRQGIAKALMLYVEEWAKARGDRQIALQVFESNTAAYNLYNQLGYGTQSLWMFKPLNRDE</sequence>
<evidence type="ECO:0000313" key="5">
    <source>
        <dbReference type="EMBL" id="KIE11123.1"/>
    </source>
</evidence>
<dbReference type="AlphaFoldDB" id="A0A0C1R5Y2"/>
<dbReference type="OrthoDB" id="512204at2"/>
<dbReference type="InterPro" id="IPR016181">
    <property type="entry name" value="Acyl_CoA_acyltransferase"/>
</dbReference>
<dbReference type="Pfam" id="PF00583">
    <property type="entry name" value="Acetyltransf_1"/>
    <property type="match status" value="1"/>
</dbReference>
<reference evidence="5" key="1">
    <citation type="journal article" date="2015" name="Genome Announc.">
        <title>Draft Genome Sequence of Tolypothrix boutellei Strain VB521301.</title>
        <authorList>
            <person name="Chandrababunaidu M.M."/>
            <person name="Singh D."/>
            <person name="Sen D."/>
            <person name="Bhan S."/>
            <person name="Das S."/>
            <person name="Gupta A."/>
            <person name="Adhikary S.P."/>
            <person name="Tripathy S."/>
        </authorList>
    </citation>
    <scope>NUCLEOTIDE SEQUENCE</scope>
    <source>
        <strain evidence="5">VB521301</strain>
    </source>
</reference>
<protein>
    <submittedName>
        <fullName evidence="4">GNAT family N-acetyltransferase</fullName>
    </submittedName>
    <submittedName>
        <fullName evidence="5">GNAT family acetyltransferase</fullName>
    </submittedName>
</protein>
<evidence type="ECO:0000313" key="6">
    <source>
        <dbReference type="Proteomes" id="UP000029738"/>
    </source>
</evidence>
<organism evidence="5">
    <name type="scientific">Tolypothrix bouteillei VB521301</name>
    <dbReference type="NCBI Taxonomy" id="1479485"/>
    <lineage>
        <taxon>Bacteria</taxon>
        <taxon>Bacillati</taxon>
        <taxon>Cyanobacteriota</taxon>
        <taxon>Cyanophyceae</taxon>
        <taxon>Nostocales</taxon>
        <taxon>Tolypothrichaceae</taxon>
        <taxon>Tolypothrix</taxon>
    </lineage>
</organism>
<dbReference type="PANTHER" id="PTHR43420">
    <property type="entry name" value="ACETYLTRANSFERASE"/>
    <property type="match status" value="1"/>
</dbReference>